<dbReference type="SUPFAM" id="SSF48498">
    <property type="entry name" value="Tetracyclin repressor-like, C-terminal domain"/>
    <property type="match status" value="1"/>
</dbReference>
<name>A0A2Z4JF64_9ACTN</name>
<dbReference type="Pfam" id="PF21597">
    <property type="entry name" value="TetR_C_43"/>
    <property type="match status" value="1"/>
</dbReference>
<dbReference type="KEGG" id="scad:DN051_42255"/>
<dbReference type="EMBL" id="CP030074">
    <property type="protein sequence ID" value="AWW43223.1"/>
    <property type="molecule type" value="Genomic_DNA"/>
</dbReference>
<dbReference type="InterPro" id="IPR036271">
    <property type="entry name" value="Tet_transcr_reg_TetR-rel_C_sf"/>
</dbReference>
<dbReference type="AlphaFoldDB" id="A0A2Z4JF64"/>
<dbReference type="PROSITE" id="PS50977">
    <property type="entry name" value="HTH_TETR_2"/>
    <property type="match status" value="1"/>
</dbReference>
<dbReference type="GO" id="GO:0000976">
    <property type="term" value="F:transcription cis-regulatory region binding"/>
    <property type="evidence" value="ECO:0007669"/>
    <property type="project" value="TreeGrafter"/>
</dbReference>
<feature type="region of interest" description="Disordered" evidence="5">
    <location>
        <begin position="1"/>
        <end position="20"/>
    </location>
</feature>
<organism evidence="7 8">
    <name type="scientific">Streptomyces cadmiisoli</name>
    <dbReference type="NCBI Taxonomy" id="2184053"/>
    <lineage>
        <taxon>Bacteria</taxon>
        <taxon>Bacillati</taxon>
        <taxon>Actinomycetota</taxon>
        <taxon>Actinomycetes</taxon>
        <taxon>Kitasatosporales</taxon>
        <taxon>Streptomycetaceae</taxon>
        <taxon>Streptomyces</taxon>
        <taxon>Streptomyces aurantiacus group</taxon>
    </lineage>
</organism>
<evidence type="ECO:0000256" key="5">
    <source>
        <dbReference type="SAM" id="MobiDB-lite"/>
    </source>
</evidence>
<keyword evidence="3" id="KW-0804">Transcription</keyword>
<sequence>MAFSKEAVVPAGGAGATRWGPVGEARDQVVSGGYGRCDRPVAAALGPVSSYPERVPVLRSTVSGTGSVYKRGRYGTRICTGHGYEGVDVTGNDGDAARPRRPLRADAQRNEDRLLEAAAAAFARDGAGASVKDIARRAGVGVGTLYRRFPSKELLIEATYRHDVHRLCEAAPHLAATRPPVEALRTWMEDFIDFMAAKQGMADALRVVLTDAGEKRHTRTLLADALTHLLGAGQGFSVARPGVDAEDVLMALGGINLMAASEEQRELATRLIDLLLHGIVQEPPPTAPDRAAADSGEPR</sequence>
<protein>
    <recommendedName>
        <fullName evidence="6">HTH tetR-type domain-containing protein</fullName>
    </recommendedName>
</protein>
<evidence type="ECO:0000256" key="4">
    <source>
        <dbReference type="PROSITE-ProRule" id="PRU00335"/>
    </source>
</evidence>
<accession>A0A2Z4JF64</accession>
<dbReference type="GO" id="GO:0003700">
    <property type="term" value="F:DNA-binding transcription factor activity"/>
    <property type="evidence" value="ECO:0007669"/>
    <property type="project" value="TreeGrafter"/>
</dbReference>
<dbReference type="PANTHER" id="PTHR30055">
    <property type="entry name" value="HTH-TYPE TRANSCRIPTIONAL REGULATOR RUTR"/>
    <property type="match status" value="1"/>
</dbReference>
<dbReference type="Gene3D" id="1.10.357.10">
    <property type="entry name" value="Tetracycline Repressor, domain 2"/>
    <property type="match status" value="1"/>
</dbReference>
<keyword evidence="1" id="KW-0805">Transcription regulation</keyword>
<dbReference type="Pfam" id="PF00440">
    <property type="entry name" value="TetR_N"/>
    <property type="match status" value="1"/>
</dbReference>
<keyword evidence="8" id="KW-1185">Reference proteome</keyword>
<evidence type="ECO:0000313" key="7">
    <source>
        <dbReference type="EMBL" id="AWW43223.1"/>
    </source>
</evidence>
<keyword evidence="2 4" id="KW-0238">DNA-binding</keyword>
<evidence type="ECO:0000256" key="2">
    <source>
        <dbReference type="ARBA" id="ARBA00023125"/>
    </source>
</evidence>
<dbReference type="InterPro" id="IPR009057">
    <property type="entry name" value="Homeodomain-like_sf"/>
</dbReference>
<dbReference type="InterPro" id="IPR001647">
    <property type="entry name" value="HTH_TetR"/>
</dbReference>
<evidence type="ECO:0000259" key="6">
    <source>
        <dbReference type="PROSITE" id="PS50977"/>
    </source>
</evidence>
<dbReference type="Proteomes" id="UP000249616">
    <property type="component" value="Plasmid unnamed1"/>
</dbReference>
<geneLocation type="plasmid" evidence="7 8">
    <name>unnamed1</name>
</geneLocation>
<evidence type="ECO:0000313" key="8">
    <source>
        <dbReference type="Proteomes" id="UP000249616"/>
    </source>
</evidence>
<keyword evidence="7" id="KW-0614">Plasmid</keyword>
<dbReference type="InterPro" id="IPR049445">
    <property type="entry name" value="TetR_SbtR-like_C"/>
</dbReference>
<dbReference type="SUPFAM" id="SSF46689">
    <property type="entry name" value="Homeodomain-like"/>
    <property type="match status" value="1"/>
</dbReference>
<proteinExistence type="predicted"/>
<feature type="domain" description="HTH tetR-type" evidence="6">
    <location>
        <begin position="108"/>
        <end position="167"/>
    </location>
</feature>
<dbReference type="InterPro" id="IPR050109">
    <property type="entry name" value="HTH-type_TetR-like_transc_reg"/>
</dbReference>
<dbReference type="PANTHER" id="PTHR30055:SF234">
    <property type="entry name" value="HTH-TYPE TRANSCRIPTIONAL REGULATOR BETI"/>
    <property type="match status" value="1"/>
</dbReference>
<reference evidence="8" key="1">
    <citation type="submission" date="2018-06" db="EMBL/GenBank/DDBJ databases">
        <authorList>
            <person name="Li K."/>
        </authorList>
    </citation>
    <scope>NUCLEOTIDE SEQUENCE [LARGE SCALE GENOMIC DNA]</scope>
    <source>
        <strain evidence="8">ZFG47</strain>
        <plasmid evidence="8">unnamed1</plasmid>
    </source>
</reference>
<feature type="DNA-binding region" description="H-T-H motif" evidence="4">
    <location>
        <begin position="130"/>
        <end position="149"/>
    </location>
</feature>
<evidence type="ECO:0000256" key="3">
    <source>
        <dbReference type="ARBA" id="ARBA00023163"/>
    </source>
</evidence>
<evidence type="ECO:0000256" key="1">
    <source>
        <dbReference type="ARBA" id="ARBA00023015"/>
    </source>
</evidence>
<dbReference type="PRINTS" id="PR00455">
    <property type="entry name" value="HTHTETR"/>
</dbReference>
<gene>
    <name evidence="7" type="ORF">DN051_42255</name>
</gene>